<evidence type="ECO:0000313" key="13">
    <source>
        <dbReference type="EMBL" id="KUG14793.1"/>
    </source>
</evidence>
<dbReference type="GO" id="GO:0005524">
    <property type="term" value="F:ATP binding"/>
    <property type="evidence" value="ECO:0007669"/>
    <property type="project" value="UniProtKB-KW"/>
</dbReference>
<keyword evidence="5" id="KW-0547">Nucleotide-binding</keyword>
<protein>
    <recommendedName>
        <fullName evidence="2">histidine kinase</fullName>
        <ecNumber evidence="2">2.7.13.3</ecNumber>
    </recommendedName>
</protein>
<evidence type="ECO:0000259" key="10">
    <source>
        <dbReference type="PROSITE" id="PS50109"/>
    </source>
</evidence>
<dbReference type="SUPFAM" id="SSF55785">
    <property type="entry name" value="PYP-like sensor domain (PAS domain)"/>
    <property type="match status" value="5"/>
</dbReference>
<dbReference type="EMBL" id="LNQE01001619">
    <property type="protein sequence ID" value="KUG14793.1"/>
    <property type="molecule type" value="Genomic_DNA"/>
</dbReference>
<dbReference type="PANTHER" id="PTHR41523:SF8">
    <property type="entry name" value="ETHYLENE RESPONSE SENSOR PROTEIN"/>
    <property type="match status" value="1"/>
</dbReference>
<dbReference type="Gene3D" id="3.30.565.10">
    <property type="entry name" value="Histidine kinase-like ATPase, C-terminal domain"/>
    <property type="match status" value="1"/>
</dbReference>
<sequence>MKREDADLKGEVRELQGKACVPEEIPDAIQPGAGEPAVVPGEGSRQVSTPRGADHPYQAFMENIREGALTLSPIGVILYTNTQFAEMVQVSRDKVPGTSILDHICPEHRAETWGAISRTGKTACRISVRIRQGSGSIPVLLSMNPFSRDGEMMICVVVTDRKNDEDVIRLQARMLNAVGDAVIAVDTDHNIIFWNEAATRTYGWRPEEVIGHTALEVTVPELSKNEAEKILAMLDRGEIWSGEYRVRHRDGHEFSVHVTDSPVFDDDGNLIAIIGASHDISKQNLADEILQQSKNDLLRAHDLLEAVTTATGVIIAAQDMNFCYTYFNKAYQDEIKRLTGKNLTLGTSMVELFAGIPEEQKMAVEEWSKVLNGENVNRMIEFGDHGSQQRVYQVLHTPIRDEDGTIVGAGEVAYEVTKQVQVENKLRETTDYLDSLITYANAPIIVWDPHFRITRFNRAFEHLTGRKTKEVLGQHLEILFPETHLTQAMDLIRKTREGERWESVEIPILHKRGGTRTVLWNSASIFGSDGRTLVSTIAQGQDITGRKKMESKFRERAAEYATINVALEEEIRQRTVTDTTLKNTLSLLNASLEATADGILVVDWQGMITSYNQNFVTMWNVPKDVIEARDAERVIHQILPQIRNPEDFRANFRELQIHPGRESFDMIEFLDGKFFERYSKPQKIGDSIVGRVWSFRDITDRKYAEERLLASLQEKEVLLREIHHRVKNNLQLISGLLDMTRMRSSDGATTSILTDMMLKIQTMAQIHTRLYESKQFGKVSITDQIRDQVSALSHIYSPEGHKISCAINSDELFLPVDQALPCALVVNEVLSNAYKHAFRGRKKGTIEVSAFQEGGRIRITVRDDGIGLPPHFDISRTTSLGLKLIRTLVQHQLKGSLMIHSDKGTDIIVEFPISPAGT</sequence>
<gene>
    <name evidence="13" type="ORF">ASZ90_015556</name>
</gene>
<evidence type="ECO:0000256" key="2">
    <source>
        <dbReference type="ARBA" id="ARBA00012438"/>
    </source>
</evidence>
<feature type="region of interest" description="Disordered" evidence="9">
    <location>
        <begin position="1"/>
        <end position="51"/>
    </location>
</feature>
<dbReference type="InterPro" id="IPR001610">
    <property type="entry name" value="PAC"/>
</dbReference>
<evidence type="ECO:0000256" key="4">
    <source>
        <dbReference type="ARBA" id="ARBA00022679"/>
    </source>
</evidence>
<feature type="domain" description="PAC" evidence="12">
    <location>
        <begin position="502"/>
        <end position="555"/>
    </location>
</feature>
<dbReference type="InterPro" id="IPR011495">
    <property type="entry name" value="Sig_transdc_His_kin_sub2_dim/P"/>
</dbReference>
<evidence type="ECO:0000256" key="7">
    <source>
        <dbReference type="ARBA" id="ARBA00022840"/>
    </source>
</evidence>
<dbReference type="NCBIfam" id="TIGR00229">
    <property type="entry name" value="sensory_box"/>
    <property type="match status" value="3"/>
</dbReference>
<evidence type="ECO:0000256" key="1">
    <source>
        <dbReference type="ARBA" id="ARBA00000085"/>
    </source>
</evidence>
<dbReference type="AlphaFoldDB" id="A0A0W8F1U0"/>
<reference evidence="13" key="1">
    <citation type="journal article" date="2015" name="Proc. Natl. Acad. Sci. U.S.A.">
        <title>Networks of energetic and metabolic interactions define dynamics in microbial communities.</title>
        <authorList>
            <person name="Embree M."/>
            <person name="Liu J.K."/>
            <person name="Al-Bassam M.M."/>
            <person name="Zengler K."/>
        </authorList>
    </citation>
    <scope>NUCLEOTIDE SEQUENCE</scope>
</reference>
<comment type="catalytic activity">
    <reaction evidence="1">
        <text>ATP + protein L-histidine = ADP + protein N-phospho-L-histidine.</text>
        <dbReference type="EC" id="2.7.13.3"/>
    </reaction>
</comment>
<evidence type="ECO:0000259" key="11">
    <source>
        <dbReference type="PROSITE" id="PS50112"/>
    </source>
</evidence>
<dbReference type="InterPro" id="IPR000014">
    <property type="entry name" value="PAS"/>
</dbReference>
<dbReference type="InterPro" id="IPR003594">
    <property type="entry name" value="HATPase_dom"/>
</dbReference>
<feature type="compositionally biased region" description="Basic and acidic residues" evidence="9">
    <location>
        <begin position="1"/>
        <end position="16"/>
    </location>
</feature>
<dbReference type="SUPFAM" id="SSF55874">
    <property type="entry name" value="ATPase domain of HSP90 chaperone/DNA topoisomerase II/histidine kinase"/>
    <property type="match status" value="1"/>
</dbReference>
<feature type="domain" description="PAC" evidence="12">
    <location>
        <begin position="240"/>
        <end position="292"/>
    </location>
</feature>
<accession>A0A0W8F1U0</accession>
<dbReference type="EC" id="2.7.13.3" evidence="2"/>
<dbReference type="PANTHER" id="PTHR41523">
    <property type="entry name" value="TWO-COMPONENT SYSTEM SENSOR PROTEIN"/>
    <property type="match status" value="1"/>
</dbReference>
<evidence type="ECO:0000256" key="5">
    <source>
        <dbReference type="ARBA" id="ARBA00022741"/>
    </source>
</evidence>
<keyword evidence="6" id="KW-0418">Kinase</keyword>
<evidence type="ECO:0000256" key="8">
    <source>
        <dbReference type="ARBA" id="ARBA00023026"/>
    </source>
</evidence>
<dbReference type="PROSITE" id="PS50109">
    <property type="entry name" value="HIS_KIN"/>
    <property type="match status" value="1"/>
</dbReference>
<dbReference type="InterPro" id="IPR013656">
    <property type="entry name" value="PAS_4"/>
</dbReference>
<feature type="domain" description="PAS" evidence="11">
    <location>
        <begin position="429"/>
        <end position="482"/>
    </location>
</feature>
<dbReference type="SMART" id="SM00091">
    <property type="entry name" value="PAS"/>
    <property type="match status" value="4"/>
</dbReference>
<dbReference type="SMART" id="SM00086">
    <property type="entry name" value="PAC"/>
    <property type="match status" value="3"/>
</dbReference>
<dbReference type="InterPro" id="IPR013767">
    <property type="entry name" value="PAS_fold"/>
</dbReference>
<organism evidence="13">
    <name type="scientific">hydrocarbon metagenome</name>
    <dbReference type="NCBI Taxonomy" id="938273"/>
    <lineage>
        <taxon>unclassified sequences</taxon>
        <taxon>metagenomes</taxon>
        <taxon>ecological metagenomes</taxon>
    </lineage>
</organism>
<dbReference type="SMART" id="SM00387">
    <property type="entry name" value="HATPase_c"/>
    <property type="match status" value="1"/>
</dbReference>
<evidence type="ECO:0000256" key="6">
    <source>
        <dbReference type="ARBA" id="ARBA00022777"/>
    </source>
</evidence>
<evidence type="ECO:0000256" key="9">
    <source>
        <dbReference type="SAM" id="MobiDB-lite"/>
    </source>
</evidence>
<dbReference type="InterPro" id="IPR036890">
    <property type="entry name" value="HATPase_C_sf"/>
</dbReference>
<keyword evidence="7" id="KW-0067">ATP-binding</keyword>
<dbReference type="PROSITE" id="PS50112">
    <property type="entry name" value="PAS"/>
    <property type="match status" value="2"/>
</dbReference>
<dbReference type="Pfam" id="PF13188">
    <property type="entry name" value="PAS_8"/>
    <property type="match status" value="1"/>
</dbReference>
<feature type="domain" description="PAC" evidence="12">
    <location>
        <begin position="374"/>
        <end position="428"/>
    </location>
</feature>
<name>A0A0W8F1U0_9ZZZZ</name>
<dbReference type="GO" id="GO:0004673">
    <property type="term" value="F:protein histidine kinase activity"/>
    <property type="evidence" value="ECO:0007669"/>
    <property type="project" value="UniProtKB-EC"/>
</dbReference>
<dbReference type="Gene3D" id="3.30.450.20">
    <property type="entry name" value="PAS domain"/>
    <property type="match status" value="5"/>
</dbReference>
<keyword evidence="4" id="KW-0808">Transferase</keyword>
<dbReference type="CDD" id="cd00130">
    <property type="entry name" value="PAS"/>
    <property type="match status" value="2"/>
</dbReference>
<dbReference type="Pfam" id="PF02518">
    <property type="entry name" value="HATPase_c"/>
    <property type="match status" value="1"/>
</dbReference>
<dbReference type="GO" id="GO:0006355">
    <property type="term" value="P:regulation of DNA-templated transcription"/>
    <property type="evidence" value="ECO:0007669"/>
    <property type="project" value="InterPro"/>
</dbReference>
<feature type="domain" description="Histidine kinase" evidence="10">
    <location>
        <begin position="721"/>
        <end position="915"/>
    </location>
</feature>
<comment type="caution">
    <text evidence="13">The sequence shown here is derived from an EMBL/GenBank/DDBJ whole genome shotgun (WGS) entry which is preliminary data.</text>
</comment>
<evidence type="ECO:0000256" key="3">
    <source>
        <dbReference type="ARBA" id="ARBA00022553"/>
    </source>
</evidence>
<feature type="domain" description="PAS" evidence="11">
    <location>
        <begin position="173"/>
        <end position="237"/>
    </location>
</feature>
<dbReference type="Pfam" id="PF00989">
    <property type="entry name" value="PAS"/>
    <property type="match status" value="3"/>
</dbReference>
<dbReference type="InterPro" id="IPR035965">
    <property type="entry name" value="PAS-like_dom_sf"/>
</dbReference>
<keyword evidence="3" id="KW-0597">Phosphoprotein</keyword>
<keyword evidence="8" id="KW-0843">Virulence</keyword>
<dbReference type="Pfam" id="PF07568">
    <property type="entry name" value="HisKA_2"/>
    <property type="match status" value="1"/>
</dbReference>
<evidence type="ECO:0000259" key="12">
    <source>
        <dbReference type="PROSITE" id="PS50113"/>
    </source>
</evidence>
<dbReference type="InterPro" id="IPR000700">
    <property type="entry name" value="PAS-assoc_C"/>
</dbReference>
<dbReference type="InterPro" id="IPR005467">
    <property type="entry name" value="His_kinase_dom"/>
</dbReference>
<dbReference type="PROSITE" id="PS50113">
    <property type="entry name" value="PAC"/>
    <property type="match status" value="3"/>
</dbReference>
<proteinExistence type="predicted"/>
<dbReference type="Pfam" id="PF08448">
    <property type="entry name" value="PAS_4"/>
    <property type="match status" value="1"/>
</dbReference>